<feature type="region of interest" description="Disordered" evidence="4">
    <location>
        <begin position="345"/>
        <end position="369"/>
    </location>
</feature>
<dbReference type="FunFam" id="2.60.40.10:FF:000049">
    <property type="entry name" value="Leukocyte immunoglobulin-like receptor subfamily B member 1"/>
    <property type="match status" value="1"/>
</dbReference>
<evidence type="ECO:0000313" key="8">
    <source>
        <dbReference type="RefSeq" id="XP_030617183.1"/>
    </source>
</evidence>
<dbReference type="InterPro" id="IPR050412">
    <property type="entry name" value="Ig-like_Receptors_ImmuneReg"/>
</dbReference>
<gene>
    <name evidence="8" type="primary">LOC111180999</name>
</gene>
<keyword evidence="5" id="KW-1133">Transmembrane helix</keyword>
<keyword evidence="5" id="KW-0812">Transmembrane</keyword>
<keyword evidence="5" id="KW-0472">Membrane</keyword>
<evidence type="ECO:0000256" key="4">
    <source>
        <dbReference type="SAM" id="MobiDB-lite"/>
    </source>
</evidence>
<keyword evidence="2" id="KW-1015">Disulfide bond</keyword>
<feature type="signal peptide" evidence="6">
    <location>
        <begin position="1"/>
        <end position="21"/>
    </location>
</feature>
<dbReference type="Proteomes" id="UP000248483">
    <property type="component" value="Unplaced"/>
</dbReference>
<dbReference type="Gene3D" id="2.60.40.10">
    <property type="entry name" value="Immunoglobulins"/>
    <property type="match status" value="1"/>
</dbReference>
<keyword evidence="7" id="KW-1185">Reference proteome</keyword>
<dbReference type="InterPro" id="IPR036179">
    <property type="entry name" value="Ig-like_dom_sf"/>
</dbReference>
<accession>A0A7F8KAK5</accession>
<evidence type="ECO:0000256" key="2">
    <source>
        <dbReference type="ARBA" id="ARBA00023157"/>
    </source>
</evidence>
<dbReference type="GeneID" id="111180999"/>
<dbReference type="PANTHER" id="PTHR11738:SF185">
    <property type="entry name" value="PLATELET GLYCOPROTEIN VI"/>
    <property type="match status" value="1"/>
</dbReference>
<evidence type="ECO:0000313" key="7">
    <source>
        <dbReference type="Proteomes" id="UP000248483"/>
    </source>
</evidence>
<dbReference type="GO" id="GO:0002764">
    <property type="term" value="P:immune response-regulating signaling pathway"/>
    <property type="evidence" value="ECO:0007669"/>
    <property type="project" value="TreeGrafter"/>
</dbReference>
<dbReference type="SUPFAM" id="SSF48726">
    <property type="entry name" value="Immunoglobulin"/>
    <property type="match status" value="1"/>
</dbReference>
<name>A0A7F8KAK5_DELLE</name>
<reference evidence="8" key="1">
    <citation type="submission" date="2025-08" db="UniProtKB">
        <authorList>
            <consortium name="RefSeq"/>
        </authorList>
    </citation>
    <scope>IDENTIFICATION</scope>
    <source>
        <tissue evidence="8">Blood</tissue>
    </source>
</reference>
<evidence type="ECO:0000256" key="3">
    <source>
        <dbReference type="ARBA" id="ARBA00023319"/>
    </source>
</evidence>
<feature type="compositionally biased region" description="Polar residues" evidence="4">
    <location>
        <begin position="78"/>
        <end position="87"/>
    </location>
</feature>
<feature type="transmembrane region" description="Helical" evidence="5">
    <location>
        <begin position="308"/>
        <end position="326"/>
    </location>
</feature>
<feature type="chain" id="PRO_5028940922" evidence="6">
    <location>
        <begin position="22"/>
        <end position="369"/>
    </location>
</feature>
<keyword evidence="3" id="KW-0393">Immunoglobulin domain</keyword>
<protein>
    <submittedName>
        <fullName evidence="8">Platelet glycoprotein VI isoform X5</fullName>
    </submittedName>
</protein>
<dbReference type="RefSeq" id="XP_030617183.1">
    <property type="nucleotide sequence ID" value="XM_030761323.1"/>
</dbReference>
<dbReference type="InterPro" id="IPR013783">
    <property type="entry name" value="Ig-like_fold"/>
</dbReference>
<sequence length="369" mass="41011">MSLGVIFLLGLVSCWDQRIWAQTDLPEVYLNPPGDEYLPTVIVTSVISILPFLFLLIFLLCWCWCRAKNRATEDDTKGQVNDNSSSPDMDFQEENQHDVSVDIPPEEDRQMDMHPAPRASLLAIQLRTGRGTMSPTMAAFFCLGLCLGQVIQAQKGLLPKPSLQARPSSLVPLGKPVTISCQGPPGADLYRLEELISRKYLDQAELSISAMEQRFVGRYRCSYQSGTSWSPPSNQLELVATGTSFTPSWLPTEPPSSVTEFSEASKKLNHSLVNEVATTETSRNITILPKESDPPSGLAFQYYTKSNLVRICLGAVILILLVGLLAEDWHSRKKPLMHRVRAVHRPLPPLPQTQKSHSCQDGGRSDEHN</sequence>
<proteinExistence type="predicted"/>
<dbReference type="PANTHER" id="PTHR11738">
    <property type="entry name" value="MHC CLASS I NK CELL RECEPTOR"/>
    <property type="match status" value="1"/>
</dbReference>
<evidence type="ECO:0000256" key="1">
    <source>
        <dbReference type="ARBA" id="ARBA00022729"/>
    </source>
</evidence>
<organism evidence="7 8">
    <name type="scientific">Delphinapterus leucas</name>
    <name type="common">Beluga whale</name>
    <dbReference type="NCBI Taxonomy" id="9749"/>
    <lineage>
        <taxon>Eukaryota</taxon>
        <taxon>Metazoa</taxon>
        <taxon>Chordata</taxon>
        <taxon>Craniata</taxon>
        <taxon>Vertebrata</taxon>
        <taxon>Euteleostomi</taxon>
        <taxon>Mammalia</taxon>
        <taxon>Eutheria</taxon>
        <taxon>Laurasiatheria</taxon>
        <taxon>Artiodactyla</taxon>
        <taxon>Whippomorpha</taxon>
        <taxon>Cetacea</taxon>
        <taxon>Odontoceti</taxon>
        <taxon>Monodontidae</taxon>
        <taxon>Delphinapterus</taxon>
    </lineage>
</organism>
<feature type="region of interest" description="Disordered" evidence="4">
    <location>
        <begin position="74"/>
        <end position="94"/>
    </location>
</feature>
<evidence type="ECO:0000256" key="6">
    <source>
        <dbReference type="SAM" id="SignalP"/>
    </source>
</evidence>
<feature type="transmembrane region" description="Helical" evidence="5">
    <location>
        <begin position="37"/>
        <end position="62"/>
    </location>
</feature>
<dbReference type="GO" id="GO:0005886">
    <property type="term" value="C:plasma membrane"/>
    <property type="evidence" value="ECO:0007669"/>
    <property type="project" value="TreeGrafter"/>
</dbReference>
<evidence type="ECO:0000256" key="5">
    <source>
        <dbReference type="SAM" id="Phobius"/>
    </source>
</evidence>
<dbReference type="AlphaFoldDB" id="A0A7F8KAK5"/>
<keyword evidence="1 6" id="KW-0732">Signal</keyword>